<protein>
    <recommendedName>
        <fullName evidence="1">Amidase domain-containing protein</fullName>
    </recommendedName>
</protein>
<evidence type="ECO:0000259" key="1">
    <source>
        <dbReference type="Pfam" id="PF01425"/>
    </source>
</evidence>
<feature type="non-terminal residue" evidence="2">
    <location>
        <position position="1"/>
    </location>
</feature>
<dbReference type="InterPro" id="IPR036928">
    <property type="entry name" value="AS_sf"/>
</dbReference>
<dbReference type="SUPFAM" id="SSF75304">
    <property type="entry name" value="Amidase signature (AS) enzymes"/>
    <property type="match status" value="1"/>
</dbReference>
<feature type="domain" description="Amidase" evidence="1">
    <location>
        <begin position="30"/>
        <end position="81"/>
    </location>
</feature>
<accession>X1JIU7</accession>
<dbReference type="Gene3D" id="3.90.1300.10">
    <property type="entry name" value="Amidase signature (AS) domain"/>
    <property type="match status" value="1"/>
</dbReference>
<proteinExistence type="predicted"/>
<sequence>KRWFVEMELYNYMGYELIEKVINREITIQDVIQTSFDRIEATDNLIHSFVKLSKDKALKKAKEYDIKIQKGQKVGRLYGLP</sequence>
<dbReference type="Pfam" id="PF01425">
    <property type="entry name" value="Amidase"/>
    <property type="match status" value="1"/>
</dbReference>
<name>X1JIU7_9ZZZZ</name>
<dbReference type="InterPro" id="IPR023631">
    <property type="entry name" value="Amidase_dom"/>
</dbReference>
<feature type="non-terminal residue" evidence="2">
    <location>
        <position position="81"/>
    </location>
</feature>
<evidence type="ECO:0000313" key="2">
    <source>
        <dbReference type="EMBL" id="GAH94651.1"/>
    </source>
</evidence>
<dbReference type="EMBL" id="BARU01048248">
    <property type="protein sequence ID" value="GAH94651.1"/>
    <property type="molecule type" value="Genomic_DNA"/>
</dbReference>
<dbReference type="AlphaFoldDB" id="X1JIU7"/>
<organism evidence="2">
    <name type="scientific">marine sediment metagenome</name>
    <dbReference type="NCBI Taxonomy" id="412755"/>
    <lineage>
        <taxon>unclassified sequences</taxon>
        <taxon>metagenomes</taxon>
        <taxon>ecological metagenomes</taxon>
    </lineage>
</organism>
<comment type="caution">
    <text evidence="2">The sequence shown here is derived from an EMBL/GenBank/DDBJ whole genome shotgun (WGS) entry which is preliminary data.</text>
</comment>
<reference evidence="2" key="1">
    <citation type="journal article" date="2014" name="Front. Microbiol.">
        <title>High frequency of phylogenetically diverse reductive dehalogenase-homologous genes in deep subseafloor sedimentary metagenomes.</title>
        <authorList>
            <person name="Kawai M."/>
            <person name="Futagami T."/>
            <person name="Toyoda A."/>
            <person name="Takaki Y."/>
            <person name="Nishi S."/>
            <person name="Hori S."/>
            <person name="Arai W."/>
            <person name="Tsubouchi T."/>
            <person name="Morono Y."/>
            <person name="Uchiyama I."/>
            <person name="Ito T."/>
            <person name="Fujiyama A."/>
            <person name="Inagaki F."/>
            <person name="Takami H."/>
        </authorList>
    </citation>
    <scope>NUCLEOTIDE SEQUENCE</scope>
    <source>
        <strain evidence="2">Expedition CK06-06</strain>
    </source>
</reference>
<gene>
    <name evidence="2" type="ORF">S03H2_71819</name>
</gene>